<dbReference type="GO" id="GO:0005886">
    <property type="term" value="C:plasma membrane"/>
    <property type="evidence" value="ECO:0007669"/>
    <property type="project" value="UniProtKB-SubCell"/>
</dbReference>
<feature type="transmembrane region" description="Helical" evidence="8">
    <location>
        <begin position="7"/>
        <end position="31"/>
    </location>
</feature>
<dbReference type="PANTHER" id="PTHR30472:SF25">
    <property type="entry name" value="ABC TRANSPORTER PERMEASE PROTEIN MJ0876-RELATED"/>
    <property type="match status" value="1"/>
</dbReference>
<comment type="caution">
    <text evidence="9">The sequence shown here is derived from an EMBL/GenBank/DDBJ whole genome shotgun (WGS) entry which is preliminary data.</text>
</comment>
<dbReference type="AlphaFoldDB" id="A0A0R1LNM9"/>
<dbReference type="OrthoDB" id="9811721at2"/>
<keyword evidence="7 8" id="KW-0472">Membrane</keyword>
<evidence type="ECO:0000256" key="6">
    <source>
        <dbReference type="ARBA" id="ARBA00022989"/>
    </source>
</evidence>
<dbReference type="RefSeq" id="WP_056948309.1">
    <property type="nucleotide sequence ID" value="NZ_AZEE01000029.1"/>
</dbReference>
<evidence type="ECO:0000256" key="3">
    <source>
        <dbReference type="ARBA" id="ARBA00022448"/>
    </source>
</evidence>
<dbReference type="PANTHER" id="PTHR30472">
    <property type="entry name" value="FERRIC ENTEROBACTIN TRANSPORT SYSTEM PERMEASE PROTEIN"/>
    <property type="match status" value="1"/>
</dbReference>
<dbReference type="STRING" id="1423776.FD04_GL001393"/>
<sequence>MNWWQRHLVGILIVGLIVVATLNVLGGSRWYELSALWQPMHSLLGKVIWTMRVPRLLASVMVGALLAMSGLLLQTVSHNPIADPSILGINAGANLALIVGGVLGVGMSIFNTVWLSLVGAGLAFLVVMSLAMSRHGIAPLRLILGGTVFSGFISCISYAISVMTNTTEQYRNLLVGGFSSSTYGQVVLLAIVLVIVIVTAACFQSGLTLLAMDATSTRGLGVSTGILWSIAASLIVLATAASVAVGGNIGFVGLGIPQLIQAIRPGSFKQNVWVTLLGGSVFMTTADLIAKATVPGVELPMAALSALFGGCLLFMMVVFDRRVIQV</sequence>
<proteinExistence type="inferred from homology"/>
<dbReference type="GO" id="GO:0022857">
    <property type="term" value="F:transmembrane transporter activity"/>
    <property type="evidence" value="ECO:0007669"/>
    <property type="project" value="InterPro"/>
</dbReference>
<evidence type="ECO:0000313" key="9">
    <source>
        <dbReference type="EMBL" id="KRK97375.1"/>
    </source>
</evidence>
<evidence type="ECO:0000256" key="7">
    <source>
        <dbReference type="ARBA" id="ARBA00023136"/>
    </source>
</evidence>
<comment type="subcellular location">
    <subcellularLocation>
        <location evidence="1">Cell membrane</location>
        <topology evidence="1">Multi-pass membrane protein</topology>
    </subcellularLocation>
</comment>
<feature type="transmembrane region" description="Helical" evidence="8">
    <location>
        <begin position="142"/>
        <end position="163"/>
    </location>
</feature>
<name>A0A0R1LNM9_9LACO</name>
<dbReference type="Gene3D" id="1.10.3470.10">
    <property type="entry name" value="ABC transporter involved in vitamin B12 uptake, BtuC"/>
    <property type="match status" value="1"/>
</dbReference>
<keyword evidence="5 8" id="KW-0812">Transmembrane</keyword>
<accession>A0A0R1LNM9</accession>
<evidence type="ECO:0000313" key="10">
    <source>
        <dbReference type="Proteomes" id="UP000051160"/>
    </source>
</evidence>
<feature type="transmembrane region" description="Helical" evidence="8">
    <location>
        <begin position="51"/>
        <end position="73"/>
    </location>
</feature>
<dbReference type="EMBL" id="AZEE01000029">
    <property type="protein sequence ID" value="KRK97375.1"/>
    <property type="molecule type" value="Genomic_DNA"/>
</dbReference>
<keyword evidence="4" id="KW-1003">Cell membrane</keyword>
<dbReference type="Proteomes" id="UP000051160">
    <property type="component" value="Unassembled WGS sequence"/>
</dbReference>
<dbReference type="CDD" id="cd06550">
    <property type="entry name" value="TM_ABC_iron-siderophores_like"/>
    <property type="match status" value="1"/>
</dbReference>
<evidence type="ECO:0000256" key="4">
    <source>
        <dbReference type="ARBA" id="ARBA00022475"/>
    </source>
</evidence>
<dbReference type="InterPro" id="IPR037294">
    <property type="entry name" value="ABC_BtuC-like"/>
</dbReference>
<keyword evidence="10" id="KW-1185">Reference proteome</keyword>
<evidence type="ECO:0000256" key="5">
    <source>
        <dbReference type="ARBA" id="ARBA00022692"/>
    </source>
</evidence>
<feature type="transmembrane region" description="Helical" evidence="8">
    <location>
        <begin position="85"/>
        <end position="107"/>
    </location>
</feature>
<organism evidence="9 10">
    <name type="scientific">Secundilactobacillus odoratitofui DSM 19909 = JCM 15043</name>
    <dbReference type="NCBI Taxonomy" id="1423776"/>
    <lineage>
        <taxon>Bacteria</taxon>
        <taxon>Bacillati</taxon>
        <taxon>Bacillota</taxon>
        <taxon>Bacilli</taxon>
        <taxon>Lactobacillales</taxon>
        <taxon>Lactobacillaceae</taxon>
        <taxon>Secundilactobacillus</taxon>
    </lineage>
</organism>
<dbReference type="SUPFAM" id="SSF81345">
    <property type="entry name" value="ABC transporter involved in vitamin B12 uptake, BtuC"/>
    <property type="match status" value="1"/>
</dbReference>
<gene>
    <name evidence="9" type="ORF">FD04_GL001393</name>
</gene>
<dbReference type="InterPro" id="IPR000522">
    <property type="entry name" value="ABC_transptr_permease_BtuC"/>
</dbReference>
<evidence type="ECO:0000256" key="8">
    <source>
        <dbReference type="SAM" id="Phobius"/>
    </source>
</evidence>
<keyword evidence="3" id="KW-0813">Transport</keyword>
<dbReference type="Pfam" id="PF01032">
    <property type="entry name" value="FecCD"/>
    <property type="match status" value="1"/>
</dbReference>
<keyword evidence="6 8" id="KW-1133">Transmembrane helix</keyword>
<evidence type="ECO:0000256" key="1">
    <source>
        <dbReference type="ARBA" id="ARBA00004651"/>
    </source>
</evidence>
<feature type="transmembrane region" description="Helical" evidence="8">
    <location>
        <begin position="219"/>
        <end position="237"/>
    </location>
</feature>
<comment type="similarity">
    <text evidence="2">Belongs to the binding-protein-dependent transport system permease family. FecCD subfamily.</text>
</comment>
<reference evidence="9 10" key="1">
    <citation type="journal article" date="2015" name="Genome Announc.">
        <title>Expanding the biotechnology potential of lactobacilli through comparative genomics of 213 strains and associated genera.</title>
        <authorList>
            <person name="Sun Z."/>
            <person name="Harris H.M."/>
            <person name="McCann A."/>
            <person name="Guo C."/>
            <person name="Argimon S."/>
            <person name="Zhang W."/>
            <person name="Yang X."/>
            <person name="Jeffery I.B."/>
            <person name="Cooney J.C."/>
            <person name="Kagawa T.F."/>
            <person name="Liu W."/>
            <person name="Song Y."/>
            <person name="Salvetti E."/>
            <person name="Wrobel A."/>
            <person name="Rasinkangas P."/>
            <person name="Parkhill J."/>
            <person name="Rea M.C."/>
            <person name="O'Sullivan O."/>
            <person name="Ritari J."/>
            <person name="Douillard F.P."/>
            <person name="Paul Ross R."/>
            <person name="Yang R."/>
            <person name="Briner A.E."/>
            <person name="Felis G.E."/>
            <person name="de Vos W.M."/>
            <person name="Barrangou R."/>
            <person name="Klaenhammer T.R."/>
            <person name="Caufield P.W."/>
            <person name="Cui Y."/>
            <person name="Zhang H."/>
            <person name="O'Toole P.W."/>
        </authorList>
    </citation>
    <scope>NUCLEOTIDE SEQUENCE [LARGE SCALE GENOMIC DNA]</scope>
    <source>
        <strain evidence="9 10">DSM 19909</strain>
    </source>
</reference>
<feature type="transmembrane region" description="Helical" evidence="8">
    <location>
        <begin position="113"/>
        <end position="130"/>
    </location>
</feature>
<feature type="transmembrane region" description="Helical" evidence="8">
    <location>
        <begin position="302"/>
        <end position="319"/>
    </location>
</feature>
<dbReference type="GO" id="GO:0033214">
    <property type="term" value="P:siderophore-iron import into cell"/>
    <property type="evidence" value="ECO:0007669"/>
    <property type="project" value="TreeGrafter"/>
</dbReference>
<feature type="transmembrane region" description="Helical" evidence="8">
    <location>
        <begin position="183"/>
        <end position="207"/>
    </location>
</feature>
<evidence type="ECO:0000256" key="2">
    <source>
        <dbReference type="ARBA" id="ARBA00007935"/>
    </source>
</evidence>
<dbReference type="PATRIC" id="fig|1423776.4.peg.1412"/>
<protein>
    <submittedName>
        <fullName evidence="9">Ferrichrome ABC superfamily ATP binding cassette transporter, membrane protein</fullName>
    </submittedName>
</protein>